<evidence type="ECO:0000256" key="2">
    <source>
        <dbReference type="PIRSR" id="PIRSR015853-2"/>
    </source>
</evidence>
<sequence>MKIYLSADIEGVTGTTHWDETEIKFPDYSDFREQMTAEVAAACEGALQAGASEVWVRDAHHSARNIIAGSLPEQTRLVRGWAGHPYMMMEQLDGSFQAAVMIGYHARAGSAANPLSHTISLRVSTIKINGLYASEFILNAYTAALAGVPVVFVSGDEGLCEEAAALIPAITHVAVKSGCGDSTINLHPQVALEKIRAGVQQALAGDLSKCRLELPKHFSVEIRYKEMRHAYSSSFYPGARLLDTHTIGFESDDYFDVLRLVSFTL</sequence>
<dbReference type="Gene3D" id="3.40.50.10780">
    <property type="entry name" value="Dipeptide transport protein"/>
    <property type="match status" value="1"/>
</dbReference>
<feature type="binding site" evidence="2">
    <location>
        <position position="8"/>
    </location>
    <ligand>
        <name>Zn(2+)</name>
        <dbReference type="ChEBI" id="CHEBI:29105"/>
        <label>2</label>
    </ligand>
</feature>
<dbReference type="SUPFAM" id="SSF63992">
    <property type="entry name" value="Dipeptide transport protein"/>
    <property type="match status" value="1"/>
</dbReference>
<reference evidence="3 4" key="1">
    <citation type="submission" date="2015-07" db="EMBL/GenBank/DDBJ databases">
        <title>Genome sequence of Levilinea saccharolytica DSM 16555.</title>
        <authorList>
            <person name="Hemp J."/>
            <person name="Ward L.M."/>
            <person name="Pace L.A."/>
            <person name="Fischer W.W."/>
        </authorList>
    </citation>
    <scope>NUCLEOTIDE SEQUENCE [LARGE SCALE GENOMIC DNA]</scope>
    <source>
        <strain evidence="3 4">KIBI-1</strain>
    </source>
</reference>
<feature type="active site" description="Nucleophile" evidence="1">
    <location>
        <position position="117"/>
    </location>
</feature>
<dbReference type="InterPro" id="IPR007035">
    <property type="entry name" value="Peptidase_M55"/>
</dbReference>
<feature type="binding site" evidence="2">
    <location>
        <position position="135"/>
    </location>
    <ligand>
        <name>Zn(2+)</name>
        <dbReference type="ChEBI" id="CHEBI:29105"/>
        <label>2</label>
    </ligand>
</feature>
<dbReference type="STRING" id="229921.ADN01_17420"/>
<dbReference type="InterPro" id="IPR036177">
    <property type="entry name" value="Peptidase_M55_sf"/>
</dbReference>
<proteinExistence type="predicted"/>
<feature type="binding site" evidence="2">
    <location>
        <position position="60"/>
    </location>
    <ligand>
        <name>Zn(2+)</name>
        <dbReference type="ChEBI" id="CHEBI:29105"/>
        <label>2</label>
    </ligand>
</feature>
<dbReference type="Gene3D" id="3.30.1360.130">
    <property type="entry name" value="Dipeptide transport protein"/>
    <property type="match status" value="1"/>
</dbReference>
<gene>
    <name evidence="3" type="ORF">ADN01_17420</name>
</gene>
<dbReference type="AlphaFoldDB" id="A0A0P6X3A1"/>
<dbReference type="Proteomes" id="UP000050501">
    <property type="component" value="Unassembled WGS sequence"/>
</dbReference>
<dbReference type="PIRSF" id="PIRSF015853">
    <property type="entry name" value="Pep_DppA"/>
    <property type="match status" value="1"/>
</dbReference>
<dbReference type="InterPro" id="IPR027476">
    <property type="entry name" value="DppA_N"/>
</dbReference>
<organism evidence="3 4">
    <name type="scientific">Levilinea saccharolytica</name>
    <dbReference type="NCBI Taxonomy" id="229921"/>
    <lineage>
        <taxon>Bacteria</taxon>
        <taxon>Bacillati</taxon>
        <taxon>Chloroflexota</taxon>
        <taxon>Anaerolineae</taxon>
        <taxon>Anaerolineales</taxon>
        <taxon>Anaerolineaceae</taxon>
        <taxon>Levilinea</taxon>
    </lineage>
</organism>
<protein>
    <submittedName>
        <fullName evidence="3">Amino acid amidase</fullName>
    </submittedName>
</protein>
<accession>A0A0P6X3A1</accession>
<keyword evidence="4" id="KW-1185">Reference proteome</keyword>
<evidence type="ECO:0000313" key="3">
    <source>
        <dbReference type="EMBL" id="KPL75625.1"/>
    </source>
</evidence>
<evidence type="ECO:0000313" key="4">
    <source>
        <dbReference type="Proteomes" id="UP000050501"/>
    </source>
</evidence>
<keyword evidence="2" id="KW-0479">Metal-binding</keyword>
<dbReference type="EMBL" id="LGCM01000065">
    <property type="protein sequence ID" value="KPL75625.1"/>
    <property type="molecule type" value="Genomic_DNA"/>
</dbReference>
<dbReference type="CDD" id="cd08770">
    <property type="entry name" value="DAP_dppA_3"/>
    <property type="match status" value="1"/>
</dbReference>
<feature type="binding site" evidence="2">
    <location>
        <position position="10"/>
    </location>
    <ligand>
        <name>Zn(2+)</name>
        <dbReference type="ChEBI" id="CHEBI:29105"/>
        <label>1</label>
    </ligand>
</feature>
<evidence type="ECO:0000256" key="1">
    <source>
        <dbReference type="PIRSR" id="PIRSR015853-1"/>
    </source>
</evidence>
<dbReference type="RefSeq" id="WP_062417050.1">
    <property type="nucleotide sequence ID" value="NZ_DF967974.1"/>
</dbReference>
<dbReference type="Pfam" id="PF04951">
    <property type="entry name" value="Peptidase_M55"/>
    <property type="match status" value="1"/>
</dbReference>
<feature type="binding site" evidence="2">
    <location>
        <position position="105"/>
    </location>
    <ligand>
        <name>Zn(2+)</name>
        <dbReference type="ChEBI" id="CHEBI:29105"/>
        <label>2</label>
    </ligand>
</feature>
<dbReference type="OrthoDB" id="9785420at2"/>
<comment type="caution">
    <text evidence="3">The sequence shown here is derived from an EMBL/GenBank/DDBJ whole genome shotgun (WGS) entry which is preliminary data.</text>
</comment>
<name>A0A0P6X3A1_9CHLR</name>
<dbReference type="GO" id="GO:0046872">
    <property type="term" value="F:metal ion binding"/>
    <property type="evidence" value="ECO:0007669"/>
    <property type="project" value="UniProtKB-KW"/>
</dbReference>
<feature type="binding site" evidence="2">
    <location>
        <position position="8"/>
    </location>
    <ligand>
        <name>Zn(2+)</name>
        <dbReference type="ChEBI" id="CHEBI:29105"/>
        <label>1</label>
    </ligand>
</feature>
<keyword evidence="2" id="KW-0862">Zinc</keyword>